<dbReference type="Gene3D" id="2.130.10.10">
    <property type="entry name" value="YVTN repeat-like/Quinoprotein amine dehydrogenase"/>
    <property type="match status" value="1"/>
</dbReference>
<organism evidence="2">
    <name type="scientific">Eiseniibacteriota bacterium</name>
    <dbReference type="NCBI Taxonomy" id="2212470"/>
    <lineage>
        <taxon>Bacteria</taxon>
        <taxon>Candidatus Eiseniibacteriota</taxon>
    </lineage>
</organism>
<dbReference type="InterPro" id="IPR015943">
    <property type="entry name" value="WD40/YVTN_repeat-like_dom_sf"/>
</dbReference>
<name>A0A7V2AVR3_UNCEI</name>
<evidence type="ECO:0000313" key="2">
    <source>
        <dbReference type="EMBL" id="HER44168.1"/>
    </source>
</evidence>
<dbReference type="Proteomes" id="UP000886069">
    <property type="component" value="Unassembled WGS sequence"/>
</dbReference>
<dbReference type="AlphaFoldDB" id="A0A7V2AVR3"/>
<dbReference type="Pfam" id="PF08309">
    <property type="entry name" value="LVIVD"/>
    <property type="match status" value="4"/>
</dbReference>
<dbReference type="InterPro" id="IPR013211">
    <property type="entry name" value="LVIVD"/>
</dbReference>
<feature type="region of interest" description="Disordered" evidence="1">
    <location>
        <begin position="285"/>
        <end position="317"/>
    </location>
</feature>
<accession>A0A7V2AVR3</accession>
<dbReference type="EMBL" id="DSEC01000490">
    <property type="protein sequence ID" value="HER44168.1"/>
    <property type="molecule type" value="Genomic_DNA"/>
</dbReference>
<evidence type="ECO:0000256" key="1">
    <source>
        <dbReference type="SAM" id="MobiDB-lite"/>
    </source>
</evidence>
<sequence length="658" mass="70784">MTGRSSEKPLHRYRHCLRLAAASLLLAALFSGAAVAEARFELLSRSLMQAPPRTAAIMGDRIILGTGGGIAVYRCGDGLTRESFIPVGGEPLDILLRGDIAYIAAYRGGLSVVDLSDPLHPVERNRIPSLDARFCAEADGRLLLGDVRKGILVFDISSPLEPMLVETIKPESQLVGLAAESGMVAALSPRYVRIYMLDEKVGPWIATDLATDVLLKKCLLHDGILYLLTVQGDLLRTGLRNPIVPVELDPLPVAGVIDMHIDSGTLLVITNEGEAISFDIAAASEPPAREGEPTPEGAGGEQAAAAPEGRPIGIQGGVKRSTGSWFERITGNIFGRSAVVADRVFFTREHIASIDYNKGLFVYRRDGRKARFIGGENPLGFAVDLVARDGFVYLGNNLGGLHIGRVGEDGSVEWISRLETGEARDAAISGDVLTVADGKFGLKLFDVSDPAEPKRIGAHSSYFFESAVVVHDDIAYVAGGIGGAEVVDISNPRRPRLVWRRELSEVRGVHVDGDYLYLSDGYDGFRIYSLKGKAPEEVSVLDTPGWNCDCFVIGDTAYLADGGHGIKVADVSDRRNPRLTGSIDLGTIAREIHAVPGTVFVAAHVRGLMAIDVKDPDHPKIAAHYQTVDDARGVYTDGRFVYLASGSGGLYIFRYVEE</sequence>
<comment type="caution">
    <text evidence="2">The sequence shown here is derived from an EMBL/GenBank/DDBJ whole genome shotgun (WGS) entry which is preliminary data.</text>
</comment>
<proteinExistence type="predicted"/>
<dbReference type="SUPFAM" id="SSF101908">
    <property type="entry name" value="Putative isomerase YbhE"/>
    <property type="match status" value="1"/>
</dbReference>
<gene>
    <name evidence="2" type="ORF">ENO08_06885</name>
</gene>
<reference evidence="2" key="1">
    <citation type="journal article" date="2020" name="mSystems">
        <title>Genome- and Community-Level Interaction Insights into Carbon Utilization and Element Cycling Functions of Hydrothermarchaeota in Hydrothermal Sediment.</title>
        <authorList>
            <person name="Zhou Z."/>
            <person name="Liu Y."/>
            <person name="Xu W."/>
            <person name="Pan J."/>
            <person name="Luo Z.H."/>
            <person name="Li M."/>
        </authorList>
    </citation>
    <scope>NUCLEOTIDE SEQUENCE [LARGE SCALE GENOMIC DNA]</scope>
    <source>
        <strain evidence="2">SpSt-1233</strain>
    </source>
</reference>
<protein>
    <submittedName>
        <fullName evidence="2">Uncharacterized protein</fullName>
    </submittedName>
</protein>
<feature type="compositionally biased region" description="Low complexity" evidence="1">
    <location>
        <begin position="301"/>
        <end position="311"/>
    </location>
</feature>